<name>A0A4S4M7H5_9AGAM</name>
<dbReference type="GO" id="GO:0016020">
    <property type="term" value="C:membrane"/>
    <property type="evidence" value="ECO:0007669"/>
    <property type="project" value="UniProtKB-SubCell"/>
</dbReference>
<accession>A0A4S4M7H5</accession>
<evidence type="ECO:0000256" key="2">
    <source>
        <dbReference type="ARBA" id="ARBA00004760"/>
    </source>
</evidence>
<feature type="transmembrane region" description="Helical" evidence="13">
    <location>
        <begin position="371"/>
        <end position="391"/>
    </location>
</feature>
<keyword evidence="5 13" id="KW-0812">Transmembrane</keyword>
<dbReference type="EMBL" id="SGPL01000020">
    <property type="protein sequence ID" value="THH20508.1"/>
    <property type="molecule type" value="Genomic_DNA"/>
</dbReference>
<evidence type="ECO:0000256" key="6">
    <source>
        <dbReference type="ARBA" id="ARBA00022723"/>
    </source>
</evidence>
<evidence type="ECO:0000256" key="5">
    <source>
        <dbReference type="ARBA" id="ARBA00022692"/>
    </source>
</evidence>
<dbReference type="GO" id="GO:0004767">
    <property type="term" value="F:sphingomyelin phosphodiesterase activity"/>
    <property type="evidence" value="ECO:0007669"/>
    <property type="project" value="InterPro"/>
</dbReference>
<dbReference type="OrthoDB" id="387657at2759"/>
<evidence type="ECO:0000256" key="4">
    <source>
        <dbReference type="ARBA" id="ARBA00006335"/>
    </source>
</evidence>
<comment type="pathway">
    <text evidence="2">Lipid metabolism; sphingolipid metabolism.</text>
</comment>
<keyword evidence="8" id="KW-0460">Magnesium</keyword>
<protein>
    <recommendedName>
        <fullName evidence="14">Endonuclease/exonuclease/phosphatase domain-containing protein</fullName>
    </recommendedName>
</protein>
<keyword evidence="6" id="KW-0479">Metal-binding</keyword>
<feature type="transmembrane region" description="Helical" evidence="13">
    <location>
        <begin position="397"/>
        <end position="421"/>
    </location>
</feature>
<comment type="subcellular location">
    <subcellularLocation>
        <location evidence="1">Membrane</location>
        <topology evidence="1">Multi-pass membrane protein</topology>
    </subcellularLocation>
</comment>
<dbReference type="InterPro" id="IPR038772">
    <property type="entry name" value="Sph/SMPD2-like"/>
</dbReference>
<dbReference type="PANTHER" id="PTHR16320:SF24">
    <property type="entry name" value="PHOSPHODIESTERASE, PUTATIVE-RELATED"/>
    <property type="match status" value="1"/>
</dbReference>
<evidence type="ECO:0000256" key="12">
    <source>
        <dbReference type="ARBA" id="ARBA00023136"/>
    </source>
</evidence>
<keyword evidence="11" id="KW-0443">Lipid metabolism</keyword>
<evidence type="ECO:0000256" key="3">
    <source>
        <dbReference type="ARBA" id="ARBA00004991"/>
    </source>
</evidence>
<evidence type="ECO:0000256" key="7">
    <source>
        <dbReference type="ARBA" id="ARBA00022801"/>
    </source>
</evidence>
<keyword evidence="10 13" id="KW-1133">Transmembrane helix</keyword>
<evidence type="ECO:0000256" key="13">
    <source>
        <dbReference type="SAM" id="Phobius"/>
    </source>
</evidence>
<comment type="pathway">
    <text evidence="3">Sphingolipid metabolism.</text>
</comment>
<proteinExistence type="inferred from homology"/>
<gene>
    <name evidence="15" type="ORF">EW146_g866</name>
</gene>
<dbReference type="GO" id="GO:0006665">
    <property type="term" value="P:sphingolipid metabolic process"/>
    <property type="evidence" value="ECO:0007669"/>
    <property type="project" value="UniProtKB-KW"/>
</dbReference>
<dbReference type="Proteomes" id="UP000310158">
    <property type="component" value="Unassembled WGS sequence"/>
</dbReference>
<keyword evidence="12 13" id="KW-0472">Membrane</keyword>
<comment type="caution">
    <text evidence="15">The sequence shown here is derived from an EMBL/GenBank/DDBJ whole genome shotgun (WGS) entry which is preliminary data.</text>
</comment>
<evidence type="ECO:0000259" key="14">
    <source>
        <dbReference type="Pfam" id="PF03372"/>
    </source>
</evidence>
<keyword evidence="7" id="KW-0378">Hydrolase</keyword>
<organism evidence="15 16">
    <name type="scientific">Bondarzewia mesenterica</name>
    <dbReference type="NCBI Taxonomy" id="1095465"/>
    <lineage>
        <taxon>Eukaryota</taxon>
        <taxon>Fungi</taxon>
        <taxon>Dikarya</taxon>
        <taxon>Basidiomycota</taxon>
        <taxon>Agaricomycotina</taxon>
        <taxon>Agaricomycetes</taxon>
        <taxon>Russulales</taxon>
        <taxon>Bondarzewiaceae</taxon>
        <taxon>Bondarzewia</taxon>
    </lineage>
</organism>
<dbReference type="PANTHER" id="PTHR16320">
    <property type="entry name" value="SPHINGOMYELINASE FAMILY MEMBER"/>
    <property type="match status" value="1"/>
</dbReference>
<sequence length="452" mass="49462">MSDTQLRVFTLNCWGLKYVSKNRSERISAIMSFLAQSDYDVVALQELWVYSDYEKVRSSVAKILPYSKFFYSGALGAGLAILTRFPIIGATVHPYSLNGSPRDVVGGDWFVGKAATSVLITHPVLGQVQVFNTHLFAKGGEGGPEHHRAHRLVNAWEFAKLAKQSAELGRYVIAAGDFNSIPTTLPMAVIREHAALEDAWAVTHPNPPSSSSVPSPYYAVQTHGVTADSPLNSYSAGKPLDVYARSAQGKRLDYVLYRDPHDPQSPSATPNSRPRLLCANTRVMLTETVPGRSFSYSDHFGLEATLLIEHPEAQELTLPSDLSAFSSMPSVLSVPAPSALPTQLSPAAVTAILQALTTCYRYSRVRSQQELLVFVICVVLLLAFIISAAWLPHAAYAPLFAFGAALVTWLGTTMLYIGFVYGRWEVNALMNVIEELELYRLGFDTSAVQNGE</sequence>
<evidence type="ECO:0000313" key="16">
    <source>
        <dbReference type="Proteomes" id="UP000310158"/>
    </source>
</evidence>
<evidence type="ECO:0000256" key="10">
    <source>
        <dbReference type="ARBA" id="ARBA00022989"/>
    </source>
</evidence>
<keyword evidence="9" id="KW-0746">Sphingolipid metabolism</keyword>
<comment type="similarity">
    <text evidence="4">Belongs to the neutral sphingomyelinase family.</text>
</comment>
<dbReference type="Pfam" id="PF03372">
    <property type="entry name" value="Exo_endo_phos"/>
    <property type="match status" value="1"/>
</dbReference>
<keyword evidence="16" id="KW-1185">Reference proteome</keyword>
<dbReference type="GO" id="GO:0046872">
    <property type="term" value="F:metal ion binding"/>
    <property type="evidence" value="ECO:0007669"/>
    <property type="project" value="UniProtKB-KW"/>
</dbReference>
<dbReference type="Gene3D" id="3.60.10.10">
    <property type="entry name" value="Endonuclease/exonuclease/phosphatase"/>
    <property type="match status" value="1"/>
</dbReference>
<dbReference type="InterPro" id="IPR036691">
    <property type="entry name" value="Endo/exonu/phosph_ase_sf"/>
</dbReference>
<evidence type="ECO:0000256" key="1">
    <source>
        <dbReference type="ARBA" id="ARBA00004141"/>
    </source>
</evidence>
<feature type="domain" description="Endonuclease/exonuclease/phosphatase" evidence="14">
    <location>
        <begin position="10"/>
        <end position="299"/>
    </location>
</feature>
<evidence type="ECO:0000256" key="11">
    <source>
        <dbReference type="ARBA" id="ARBA00023098"/>
    </source>
</evidence>
<evidence type="ECO:0000313" key="15">
    <source>
        <dbReference type="EMBL" id="THH20508.1"/>
    </source>
</evidence>
<dbReference type="InterPro" id="IPR005135">
    <property type="entry name" value="Endo/exonuclease/phosphatase"/>
</dbReference>
<dbReference type="SUPFAM" id="SSF56219">
    <property type="entry name" value="DNase I-like"/>
    <property type="match status" value="1"/>
</dbReference>
<reference evidence="15 16" key="1">
    <citation type="submission" date="2019-02" db="EMBL/GenBank/DDBJ databases">
        <title>Genome sequencing of the rare red list fungi Bondarzewia mesenterica.</title>
        <authorList>
            <person name="Buettner E."/>
            <person name="Kellner H."/>
        </authorList>
    </citation>
    <scope>NUCLEOTIDE SEQUENCE [LARGE SCALE GENOMIC DNA]</scope>
    <source>
        <strain evidence="15 16">DSM 108281</strain>
    </source>
</reference>
<dbReference type="AlphaFoldDB" id="A0A4S4M7H5"/>
<evidence type="ECO:0000256" key="9">
    <source>
        <dbReference type="ARBA" id="ARBA00022919"/>
    </source>
</evidence>
<evidence type="ECO:0000256" key="8">
    <source>
        <dbReference type="ARBA" id="ARBA00022842"/>
    </source>
</evidence>